<dbReference type="Gene3D" id="3.40.50.720">
    <property type="entry name" value="NAD(P)-binding Rossmann-like Domain"/>
    <property type="match status" value="1"/>
</dbReference>
<dbReference type="InterPro" id="IPR029903">
    <property type="entry name" value="RmlD-like-bd"/>
</dbReference>
<sequence length="290" mass="32520">MKIPILATGLSGMVGTRVAEILSDNFEFEDISLATGIDITDKKSVDRVISESESKIILHLAAKTDVDSCEDDKILGEEGAAWQINVVGTENIIEAAKANGKRVIYISTDFVFNGTKDGYQEDDKPNPVSWYGYTKYQGEERLSTSDVSFTVLRISYPYRNLFEQKKDFVHRIIDQLKIDGKIMAVRDHIITPTFIDDIAFGLSVFLKRNISGIYHLVGSSSLSAEAATRLIRTVFNLSGEINPIDRSVYFKDRAFRPFNLTLRNDKIGKLGIRMSNFKEGLKTVKTQDSL</sequence>
<dbReference type="Gene3D" id="3.90.25.10">
    <property type="entry name" value="UDP-galactose 4-epimerase, domain 1"/>
    <property type="match status" value="1"/>
</dbReference>
<dbReference type="PANTHER" id="PTHR10491">
    <property type="entry name" value="DTDP-4-DEHYDRORHAMNOSE REDUCTASE"/>
    <property type="match status" value="1"/>
</dbReference>
<reference evidence="4 5" key="1">
    <citation type="journal article" date="2015" name="Nature">
        <title>rRNA introns, odd ribosomes, and small enigmatic genomes across a large radiation of phyla.</title>
        <authorList>
            <person name="Brown C.T."/>
            <person name="Hug L.A."/>
            <person name="Thomas B.C."/>
            <person name="Sharon I."/>
            <person name="Castelle C.J."/>
            <person name="Singh A."/>
            <person name="Wilkins M.J."/>
            <person name="Williams K.H."/>
            <person name="Banfield J.F."/>
        </authorList>
    </citation>
    <scope>NUCLEOTIDE SEQUENCE [LARGE SCALE GENOMIC DNA]</scope>
</reference>
<evidence type="ECO:0000256" key="2">
    <source>
        <dbReference type="RuleBase" id="RU364082"/>
    </source>
</evidence>
<keyword evidence="2" id="KW-0560">Oxidoreductase</keyword>
<dbReference type="Proteomes" id="UP000034320">
    <property type="component" value="Unassembled WGS sequence"/>
</dbReference>
<protein>
    <recommendedName>
        <fullName evidence="2">dTDP-4-dehydrorhamnose reductase</fullName>
        <ecNumber evidence="2">1.1.1.133</ecNumber>
    </recommendedName>
</protein>
<proteinExistence type="inferred from homology"/>
<dbReference type="AlphaFoldDB" id="A0A0G0ZCM7"/>
<dbReference type="CDD" id="cd05254">
    <property type="entry name" value="dTDP_HR_like_SDR_e"/>
    <property type="match status" value="1"/>
</dbReference>
<evidence type="ECO:0000313" key="5">
    <source>
        <dbReference type="Proteomes" id="UP000034320"/>
    </source>
</evidence>
<dbReference type="Pfam" id="PF04321">
    <property type="entry name" value="RmlD_sub_bind"/>
    <property type="match status" value="1"/>
</dbReference>
<dbReference type="InterPro" id="IPR005913">
    <property type="entry name" value="dTDP_dehydrorham_reduct"/>
</dbReference>
<comment type="pathway">
    <text evidence="2">Carbohydrate biosynthesis; dTDP-L-rhamnose biosynthesis.</text>
</comment>
<feature type="domain" description="RmlD-like substrate binding" evidence="3">
    <location>
        <begin position="5"/>
        <end position="284"/>
    </location>
</feature>
<dbReference type="EC" id="1.1.1.133" evidence="2"/>
<keyword evidence="2" id="KW-0521">NADP</keyword>
<dbReference type="PANTHER" id="PTHR10491:SF4">
    <property type="entry name" value="METHIONINE ADENOSYLTRANSFERASE 2 SUBUNIT BETA"/>
    <property type="match status" value="1"/>
</dbReference>
<accession>A0A0G0ZCM7</accession>
<evidence type="ECO:0000259" key="3">
    <source>
        <dbReference type="Pfam" id="PF04321"/>
    </source>
</evidence>
<dbReference type="GO" id="GO:0019305">
    <property type="term" value="P:dTDP-rhamnose biosynthetic process"/>
    <property type="evidence" value="ECO:0007669"/>
    <property type="project" value="UniProtKB-UniPathway"/>
</dbReference>
<dbReference type="UniPathway" id="UPA00124"/>
<comment type="caution">
    <text evidence="4">The sequence shown here is derived from an EMBL/GenBank/DDBJ whole genome shotgun (WGS) entry which is preliminary data.</text>
</comment>
<evidence type="ECO:0000313" key="4">
    <source>
        <dbReference type="EMBL" id="KKS46424.1"/>
    </source>
</evidence>
<dbReference type="GO" id="GO:0008831">
    <property type="term" value="F:dTDP-4-dehydrorhamnose reductase activity"/>
    <property type="evidence" value="ECO:0007669"/>
    <property type="project" value="UniProtKB-EC"/>
</dbReference>
<gene>
    <name evidence="4" type="ORF">UV09_C0017G0012</name>
</gene>
<dbReference type="InterPro" id="IPR036291">
    <property type="entry name" value="NAD(P)-bd_dom_sf"/>
</dbReference>
<comment type="function">
    <text evidence="2">Catalyzes the reduction of dTDP-6-deoxy-L-lyxo-4-hexulose to yield dTDP-L-rhamnose.</text>
</comment>
<dbReference type="EMBL" id="LCDD01000017">
    <property type="protein sequence ID" value="KKS46424.1"/>
    <property type="molecule type" value="Genomic_DNA"/>
</dbReference>
<evidence type="ECO:0000256" key="1">
    <source>
        <dbReference type="ARBA" id="ARBA00010944"/>
    </source>
</evidence>
<comment type="similarity">
    <text evidence="1 2">Belongs to the dTDP-4-dehydrorhamnose reductase family.</text>
</comment>
<name>A0A0G0ZCM7_9BACT</name>
<organism evidence="4 5">
    <name type="scientific">Candidatus Gottesmanbacteria bacterium GW2011_GWA2_42_18</name>
    <dbReference type="NCBI Taxonomy" id="1618442"/>
    <lineage>
        <taxon>Bacteria</taxon>
        <taxon>Candidatus Gottesmaniibacteriota</taxon>
    </lineage>
</organism>
<dbReference type="SUPFAM" id="SSF51735">
    <property type="entry name" value="NAD(P)-binding Rossmann-fold domains"/>
    <property type="match status" value="1"/>
</dbReference>